<name>A0A379EU11_9PAST</name>
<evidence type="ECO:0000313" key="3">
    <source>
        <dbReference type="EMBL" id="SUC09624.1"/>
    </source>
</evidence>
<dbReference type="EMBL" id="BPUX01000012">
    <property type="protein sequence ID" value="GJH42864.1"/>
    <property type="molecule type" value="Genomic_DNA"/>
</dbReference>
<dbReference type="Proteomes" id="UP000254704">
    <property type="component" value="Unassembled WGS sequence"/>
</dbReference>
<dbReference type="Pfam" id="PF16971">
    <property type="entry name" value="RcpB"/>
    <property type="match status" value="1"/>
</dbReference>
<protein>
    <submittedName>
        <fullName evidence="3">Putative tight adherance operon protein</fullName>
    </submittedName>
</protein>
<reference evidence="2" key="2">
    <citation type="submission" date="2024-05" db="EMBL/GenBank/DDBJ databases">
        <title>Determining zoonotic pasteurella genome.</title>
        <authorList>
            <person name="Maeda T."/>
            <person name="Takahashi T."/>
            <person name="Yoshida H."/>
        </authorList>
    </citation>
    <scope>NUCLEOTIDE SEQUENCE</scope>
    <source>
        <strain evidence="2">PA42</strain>
    </source>
</reference>
<organism evidence="3 4">
    <name type="scientific">Pasteurella canis</name>
    <dbReference type="NCBI Taxonomy" id="753"/>
    <lineage>
        <taxon>Bacteria</taxon>
        <taxon>Pseudomonadati</taxon>
        <taxon>Pseudomonadota</taxon>
        <taxon>Gammaproteobacteria</taxon>
        <taxon>Pasteurellales</taxon>
        <taxon>Pasteurellaceae</taxon>
        <taxon>Pasteurella</taxon>
    </lineage>
</organism>
<proteinExistence type="predicted"/>
<feature type="chain" id="PRO_5016904928" evidence="1">
    <location>
        <begin position="22"/>
        <end position="167"/>
    </location>
</feature>
<dbReference type="AlphaFoldDB" id="A0A379EU11"/>
<evidence type="ECO:0000313" key="4">
    <source>
        <dbReference type="Proteomes" id="UP000254704"/>
    </source>
</evidence>
<feature type="signal peptide" evidence="1">
    <location>
        <begin position="1"/>
        <end position="21"/>
    </location>
</feature>
<keyword evidence="1" id="KW-0732">Signal</keyword>
<dbReference type="Proteomes" id="UP001052140">
    <property type="component" value="Unassembled WGS sequence"/>
</dbReference>
<dbReference type="OrthoDB" id="5679242at2"/>
<dbReference type="EMBL" id="UGTV01000015">
    <property type="protein sequence ID" value="SUC09624.1"/>
    <property type="molecule type" value="Genomic_DNA"/>
</dbReference>
<evidence type="ECO:0000313" key="2">
    <source>
        <dbReference type="EMBL" id="GJH42864.1"/>
    </source>
</evidence>
<evidence type="ECO:0000256" key="1">
    <source>
        <dbReference type="SAM" id="SignalP"/>
    </source>
</evidence>
<dbReference type="GeneID" id="69686847"/>
<reference evidence="3 4" key="1">
    <citation type="submission" date="2018-06" db="EMBL/GenBank/DDBJ databases">
        <authorList>
            <consortium name="Pathogen Informatics"/>
            <person name="Doyle S."/>
        </authorList>
    </citation>
    <scope>NUCLEOTIDE SEQUENCE [LARGE SCALE GENOMIC DNA]</scope>
    <source>
        <strain evidence="3 4">NCTC11621</strain>
    </source>
</reference>
<dbReference type="InterPro" id="IPR031579">
    <property type="entry name" value="RcpB"/>
</dbReference>
<sequence length="167" mass="19217">MRKLAIGLTLFIALTSTQTMAFVKDELVDNTKLAQPHQLDDFSRTQLVNRYMLSEHSDVAYHNIIRAVVRDLGSDNSKRVNIIWSDKKSQKNAARIRNFLMKKGIESKSIKLVRSQNKKTVYPLYIEVTKIASKKTRCLIDTAEDMMSWDGINPCATKSNHRIQLKY</sequence>
<accession>A0A379EU11</accession>
<evidence type="ECO:0000313" key="5">
    <source>
        <dbReference type="Proteomes" id="UP001052140"/>
    </source>
</evidence>
<gene>
    <name evidence="3" type="ORF">NCTC11621_00638</name>
    <name evidence="2" type="ORF">PA42_10380</name>
</gene>
<dbReference type="RefSeq" id="WP_049213999.1">
    <property type="nucleotide sequence ID" value="NZ_BPUX01000012.1"/>
</dbReference>
<keyword evidence="5" id="KW-1185">Reference proteome</keyword>